<evidence type="ECO:0000256" key="5">
    <source>
        <dbReference type="ARBA" id="ARBA00062515"/>
    </source>
</evidence>
<evidence type="ECO:0000256" key="1">
    <source>
        <dbReference type="ARBA" id="ARBA00009175"/>
    </source>
</evidence>
<feature type="chain" id="PRO_5021197584" evidence="7">
    <location>
        <begin position="33"/>
        <end position="257"/>
    </location>
</feature>
<evidence type="ECO:0000256" key="4">
    <source>
        <dbReference type="ARBA" id="ARBA00022729"/>
    </source>
</evidence>
<evidence type="ECO:0000256" key="3">
    <source>
        <dbReference type="ARBA" id="ARBA00022723"/>
    </source>
</evidence>
<feature type="binding site" evidence="6">
    <location>
        <position position="176"/>
    </location>
    <ligand>
        <name>molybdate</name>
        <dbReference type="ChEBI" id="CHEBI:36264"/>
    </ligand>
</feature>
<evidence type="ECO:0000256" key="7">
    <source>
        <dbReference type="SAM" id="SignalP"/>
    </source>
</evidence>
<dbReference type="Pfam" id="PF13531">
    <property type="entry name" value="SBP_bac_11"/>
    <property type="match status" value="1"/>
</dbReference>
<keyword evidence="9" id="KW-1185">Reference proteome</keyword>
<dbReference type="GO" id="GO:1901359">
    <property type="term" value="F:tungstate binding"/>
    <property type="evidence" value="ECO:0007669"/>
    <property type="project" value="UniProtKB-ARBA"/>
</dbReference>
<comment type="caution">
    <text evidence="8">The sequence shown here is derived from an EMBL/GenBank/DDBJ whole genome shotgun (WGS) entry which is preliminary data.</text>
</comment>
<dbReference type="PANTHER" id="PTHR30632">
    <property type="entry name" value="MOLYBDATE-BINDING PERIPLASMIC PROTEIN"/>
    <property type="match status" value="1"/>
</dbReference>
<dbReference type="AlphaFoldDB" id="A0A4Y3TWK2"/>
<evidence type="ECO:0000256" key="2">
    <source>
        <dbReference type="ARBA" id="ARBA00022505"/>
    </source>
</evidence>
<proteinExistence type="inferred from homology"/>
<reference evidence="8 9" key="1">
    <citation type="submission" date="2019-06" db="EMBL/GenBank/DDBJ databases">
        <title>Whole genome shotgun sequence of Acetobacter peroxydans NBRC 13755.</title>
        <authorList>
            <person name="Hosoyama A."/>
            <person name="Uohara A."/>
            <person name="Ohji S."/>
            <person name="Ichikawa N."/>
        </authorList>
    </citation>
    <scope>NUCLEOTIDE SEQUENCE [LARGE SCALE GENOMIC DNA]</scope>
    <source>
        <strain evidence="8 9">NBRC 13755</strain>
    </source>
</reference>
<dbReference type="InterPro" id="IPR044084">
    <property type="entry name" value="AvModA-like_subst-bd"/>
</dbReference>
<comment type="subunit">
    <text evidence="5">The complex is composed of two ATP-binding proteins (ModC), two transmembrane proteins (ModB) and a solute-binding protein (ModA).</text>
</comment>
<keyword evidence="2 6" id="KW-0500">Molybdenum</keyword>
<dbReference type="InterPro" id="IPR005950">
    <property type="entry name" value="ModA"/>
</dbReference>
<evidence type="ECO:0000256" key="6">
    <source>
        <dbReference type="PIRSR" id="PIRSR004846-1"/>
    </source>
</evidence>
<dbReference type="Gene3D" id="3.40.190.10">
    <property type="entry name" value="Periplasmic binding protein-like II"/>
    <property type="match status" value="2"/>
</dbReference>
<feature type="binding site" evidence="6">
    <location>
        <position position="69"/>
    </location>
    <ligand>
        <name>molybdate</name>
        <dbReference type="ChEBI" id="CHEBI:36264"/>
    </ligand>
</feature>
<evidence type="ECO:0000313" key="8">
    <source>
        <dbReference type="EMBL" id="GEB86134.1"/>
    </source>
</evidence>
<dbReference type="PIRSF" id="PIRSF004846">
    <property type="entry name" value="ModA"/>
    <property type="match status" value="1"/>
</dbReference>
<sequence length="257" mass="27435">MQPRARKTPSSRPCRLLFSVLAITLAPAVAHAEQARIAIAANFIGPAKELIAAYTKKTGDTIIPSFGSSGQFVVQIEHGAGYDAFLSADEAKPARLIQDGYGVQASRFTYAIGKLALWSPTPNLPASEATLRAASFQHIALCNPDLAPYGAAAVAALKALDVYQSLQPRFVMGMDIAQAYQFVQSGNAELGFVALSQLHAHPVGTVWLLPQFLYPPIRQDAVLLTNGAHNHAAQAFLSYLKSPEALTIITAYGYATP</sequence>
<dbReference type="Proteomes" id="UP000317730">
    <property type="component" value="Unassembled WGS sequence"/>
</dbReference>
<keyword evidence="3 6" id="KW-0479">Metal-binding</keyword>
<dbReference type="EMBL" id="BJMV01000010">
    <property type="protein sequence ID" value="GEB86134.1"/>
    <property type="molecule type" value="Genomic_DNA"/>
</dbReference>
<dbReference type="RefSeq" id="WP_141376994.1">
    <property type="nucleotide sequence ID" value="NZ_BAPL01000012.1"/>
</dbReference>
<dbReference type="OrthoDB" id="9785015at2"/>
<evidence type="ECO:0000313" key="9">
    <source>
        <dbReference type="Proteomes" id="UP000317730"/>
    </source>
</evidence>
<comment type="similarity">
    <text evidence="1">Belongs to the bacterial solute-binding protein ModA family.</text>
</comment>
<dbReference type="NCBIfam" id="TIGR01256">
    <property type="entry name" value="modA"/>
    <property type="match status" value="1"/>
</dbReference>
<keyword evidence="4 7" id="KW-0732">Signal</keyword>
<dbReference type="CDD" id="cd13539">
    <property type="entry name" value="PBP2_AvModA"/>
    <property type="match status" value="1"/>
</dbReference>
<dbReference type="SUPFAM" id="SSF53850">
    <property type="entry name" value="Periplasmic binding protein-like II"/>
    <property type="match status" value="1"/>
</dbReference>
<dbReference type="GO" id="GO:0015689">
    <property type="term" value="P:molybdate ion transport"/>
    <property type="evidence" value="ECO:0007669"/>
    <property type="project" value="InterPro"/>
</dbReference>
<dbReference type="PANTHER" id="PTHR30632:SF14">
    <property type="entry name" value="TUNGSTATE_MOLYBDATE_CHROMATE-BINDING PROTEIN MODA"/>
    <property type="match status" value="1"/>
</dbReference>
<organism evidence="8 9">
    <name type="scientific">Acetobacter peroxydans</name>
    <dbReference type="NCBI Taxonomy" id="104098"/>
    <lineage>
        <taxon>Bacteria</taxon>
        <taxon>Pseudomonadati</taxon>
        <taxon>Pseudomonadota</taxon>
        <taxon>Alphaproteobacteria</taxon>
        <taxon>Acetobacterales</taxon>
        <taxon>Acetobacteraceae</taxon>
        <taxon>Acetobacter</taxon>
    </lineage>
</organism>
<name>A0A4Y3TWK2_9PROT</name>
<dbReference type="InterPro" id="IPR050682">
    <property type="entry name" value="ModA/WtpA"/>
</dbReference>
<dbReference type="GO" id="GO:0046872">
    <property type="term" value="F:metal ion binding"/>
    <property type="evidence" value="ECO:0007669"/>
    <property type="project" value="UniProtKB-KW"/>
</dbReference>
<dbReference type="GO" id="GO:0030973">
    <property type="term" value="F:molybdate ion binding"/>
    <property type="evidence" value="ECO:0007669"/>
    <property type="project" value="InterPro"/>
</dbReference>
<feature type="signal peptide" evidence="7">
    <location>
        <begin position="1"/>
        <end position="32"/>
    </location>
</feature>
<protein>
    <submittedName>
        <fullName evidence="8">Molybdate ABC transporter substrate-binding protein</fullName>
    </submittedName>
</protein>
<accession>A0A4Y3TWK2</accession>
<dbReference type="FunFam" id="3.40.190.10:FF:000035">
    <property type="entry name" value="Molybdate ABC transporter substrate-binding protein"/>
    <property type="match status" value="1"/>
</dbReference>
<gene>
    <name evidence="8" type="primary">modA</name>
    <name evidence="8" type="ORF">APE01nite_19310</name>
</gene>